<keyword evidence="3" id="KW-1185">Reference proteome</keyword>
<organism evidence="2 3">
    <name type="scientific">Magnetofaba australis IT-1</name>
    <dbReference type="NCBI Taxonomy" id="1434232"/>
    <lineage>
        <taxon>Bacteria</taxon>
        <taxon>Pseudomonadati</taxon>
        <taxon>Pseudomonadota</taxon>
        <taxon>Magnetococcia</taxon>
        <taxon>Magnetococcales</taxon>
        <taxon>Magnetococcaceae</taxon>
        <taxon>Magnetofaba</taxon>
    </lineage>
</organism>
<sequence length="158" mass="17137">MAAIGAATPILARQAVLCGVPAIGGDVAVVNRLGSRQTPHPRRRRGVEVGVLIAQAQLLEHRPQARAIHHREVGRAAQLGVGQGALNRGAHPPPALTAERQHRHAARRRAFAHAAGRGDDGGFHRWSATAQHKQQRHWRAHADNQLFGNIHQSDSSMR</sequence>
<reference evidence="2 3" key="1">
    <citation type="journal article" date="2016" name="BMC Genomics">
        <title>Combined genomic and structural analyses of a cultured magnetotactic bacterium reveals its niche adaptation to a dynamic environment.</title>
        <authorList>
            <person name="Araujo A.C."/>
            <person name="Morillo V."/>
            <person name="Cypriano J."/>
            <person name="Teixeira L.C."/>
            <person name="Leao P."/>
            <person name="Lyra S."/>
            <person name="Almeida L.G."/>
            <person name="Bazylinski D.A."/>
            <person name="Vasconcellos A.T."/>
            <person name="Abreu F."/>
            <person name="Lins U."/>
        </authorList>
    </citation>
    <scope>NUCLEOTIDE SEQUENCE [LARGE SCALE GENOMIC DNA]</scope>
    <source>
        <strain evidence="2 3">IT-1</strain>
    </source>
</reference>
<feature type="region of interest" description="Disordered" evidence="1">
    <location>
        <begin position="112"/>
        <end position="133"/>
    </location>
</feature>
<dbReference type="AlphaFoldDB" id="A0A1Y2K8S9"/>
<dbReference type="EMBL" id="LVJN01000015">
    <property type="protein sequence ID" value="OSM07151.1"/>
    <property type="molecule type" value="Genomic_DNA"/>
</dbReference>
<comment type="caution">
    <text evidence="2">The sequence shown here is derived from an EMBL/GenBank/DDBJ whole genome shotgun (WGS) entry which is preliminary data.</text>
</comment>
<dbReference type="Proteomes" id="UP000194003">
    <property type="component" value="Unassembled WGS sequence"/>
</dbReference>
<gene>
    <name evidence="2" type="ORF">MAIT1_03931</name>
</gene>
<protein>
    <submittedName>
        <fullName evidence="2">Uncharacterized protein</fullName>
    </submittedName>
</protein>
<evidence type="ECO:0000313" key="2">
    <source>
        <dbReference type="EMBL" id="OSM07151.1"/>
    </source>
</evidence>
<evidence type="ECO:0000313" key="3">
    <source>
        <dbReference type="Proteomes" id="UP000194003"/>
    </source>
</evidence>
<proteinExistence type="predicted"/>
<accession>A0A1Y2K8S9</accession>
<evidence type="ECO:0000256" key="1">
    <source>
        <dbReference type="SAM" id="MobiDB-lite"/>
    </source>
</evidence>
<name>A0A1Y2K8S9_9PROT</name>